<dbReference type="STRING" id="49390.A0A068UJB2"/>
<name>A0A068UJB2_COFCA</name>
<reference evidence="3" key="1">
    <citation type="journal article" date="2014" name="Science">
        <title>The coffee genome provides insight into the convergent evolution of caffeine biosynthesis.</title>
        <authorList>
            <person name="Denoeud F."/>
            <person name="Carretero-Paulet L."/>
            <person name="Dereeper A."/>
            <person name="Droc G."/>
            <person name="Guyot R."/>
            <person name="Pietrella M."/>
            <person name="Zheng C."/>
            <person name="Alberti A."/>
            <person name="Anthony F."/>
            <person name="Aprea G."/>
            <person name="Aury J.M."/>
            <person name="Bento P."/>
            <person name="Bernard M."/>
            <person name="Bocs S."/>
            <person name="Campa C."/>
            <person name="Cenci A."/>
            <person name="Combes M.C."/>
            <person name="Crouzillat D."/>
            <person name="Da Silva C."/>
            <person name="Daddiego L."/>
            <person name="De Bellis F."/>
            <person name="Dussert S."/>
            <person name="Garsmeur O."/>
            <person name="Gayraud T."/>
            <person name="Guignon V."/>
            <person name="Jahn K."/>
            <person name="Jamilloux V."/>
            <person name="Joet T."/>
            <person name="Labadie K."/>
            <person name="Lan T."/>
            <person name="Leclercq J."/>
            <person name="Lepelley M."/>
            <person name="Leroy T."/>
            <person name="Li L.T."/>
            <person name="Librado P."/>
            <person name="Lopez L."/>
            <person name="Munoz A."/>
            <person name="Noel B."/>
            <person name="Pallavicini A."/>
            <person name="Perrotta G."/>
            <person name="Poncet V."/>
            <person name="Pot D."/>
            <person name="Priyono X."/>
            <person name="Rigoreau M."/>
            <person name="Rouard M."/>
            <person name="Rozas J."/>
            <person name="Tranchant-Dubreuil C."/>
            <person name="VanBuren R."/>
            <person name="Zhang Q."/>
            <person name="Andrade A.C."/>
            <person name="Argout X."/>
            <person name="Bertrand B."/>
            <person name="de Kochko A."/>
            <person name="Graziosi G."/>
            <person name="Henry R.J."/>
            <person name="Jayarama X."/>
            <person name="Ming R."/>
            <person name="Nagai C."/>
            <person name="Rounsley S."/>
            <person name="Sankoff D."/>
            <person name="Giuliano G."/>
            <person name="Albert V.A."/>
            <person name="Wincker P."/>
            <person name="Lashermes P."/>
        </authorList>
    </citation>
    <scope>NUCLEOTIDE SEQUENCE [LARGE SCALE GENOMIC DNA]</scope>
    <source>
        <strain evidence="3">cv. DH200-94</strain>
    </source>
</reference>
<feature type="compositionally biased region" description="Polar residues" evidence="1">
    <location>
        <begin position="59"/>
        <end position="77"/>
    </location>
</feature>
<evidence type="ECO:0000313" key="3">
    <source>
        <dbReference type="Proteomes" id="UP000295252"/>
    </source>
</evidence>
<dbReference type="InterPro" id="IPR029063">
    <property type="entry name" value="SAM-dependent_MTases_sf"/>
</dbReference>
<dbReference type="PhylomeDB" id="A0A068UJB2"/>
<feature type="region of interest" description="Disordered" evidence="1">
    <location>
        <begin position="59"/>
        <end position="82"/>
    </location>
</feature>
<proteinExistence type="predicted"/>
<dbReference type="SUPFAM" id="SSF53335">
    <property type="entry name" value="S-adenosyl-L-methionine-dependent methyltransferases"/>
    <property type="match status" value="1"/>
</dbReference>
<dbReference type="EMBL" id="HG739119">
    <property type="protein sequence ID" value="CDP08630.1"/>
    <property type="molecule type" value="Genomic_DNA"/>
</dbReference>
<dbReference type="PANTHER" id="PTHR37909:SF1">
    <property type="entry name" value="S-ADENOSYL-L-METHIONINE-DEPENDENT METHYLTRANSFERASES SUPERFAMILY PROTEIN"/>
    <property type="match status" value="1"/>
</dbReference>
<dbReference type="Pfam" id="PF13578">
    <property type="entry name" value="Methyltransf_24"/>
    <property type="match status" value="1"/>
</dbReference>
<organism evidence="2 3">
    <name type="scientific">Coffea canephora</name>
    <name type="common">Robusta coffee</name>
    <dbReference type="NCBI Taxonomy" id="49390"/>
    <lineage>
        <taxon>Eukaryota</taxon>
        <taxon>Viridiplantae</taxon>
        <taxon>Streptophyta</taxon>
        <taxon>Embryophyta</taxon>
        <taxon>Tracheophyta</taxon>
        <taxon>Spermatophyta</taxon>
        <taxon>Magnoliopsida</taxon>
        <taxon>eudicotyledons</taxon>
        <taxon>Gunneridae</taxon>
        <taxon>Pentapetalae</taxon>
        <taxon>asterids</taxon>
        <taxon>lamiids</taxon>
        <taxon>Gentianales</taxon>
        <taxon>Rubiaceae</taxon>
        <taxon>Ixoroideae</taxon>
        <taxon>Gardenieae complex</taxon>
        <taxon>Bertiereae - Coffeeae clade</taxon>
        <taxon>Coffeeae</taxon>
        <taxon>Coffea</taxon>
    </lineage>
</organism>
<keyword evidence="3" id="KW-1185">Reference proteome</keyword>
<dbReference type="Gene3D" id="3.40.50.150">
    <property type="entry name" value="Vaccinia Virus protein VP39"/>
    <property type="match status" value="1"/>
</dbReference>
<dbReference type="FunCoup" id="A0A068UJB2">
    <property type="interactions" value="58"/>
</dbReference>
<protein>
    <submittedName>
        <fullName evidence="2">Uncharacterized protein</fullName>
    </submittedName>
</protein>
<feature type="region of interest" description="Disordered" evidence="1">
    <location>
        <begin position="1"/>
        <end position="22"/>
    </location>
</feature>
<accession>A0A068UJB2</accession>
<dbReference type="Proteomes" id="UP000295252">
    <property type="component" value="Chromosome IV"/>
</dbReference>
<evidence type="ECO:0000313" key="2">
    <source>
        <dbReference type="EMBL" id="CDP08630.1"/>
    </source>
</evidence>
<dbReference type="OrthoDB" id="186626at2759"/>
<dbReference type="AlphaFoldDB" id="A0A068UJB2"/>
<dbReference type="PANTHER" id="PTHR37909">
    <property type="entry name" value="S-ADENOSYL-L-METHIONINE-DEPENDENT METHYLTRANSFERASES SUPERFAMILY PROTEIN"/>
    <property type="match status" value="1"/>
</dbReference>
<evidence type="ECO:0000256" key="1">
    <source>
        <dbReference type="SAM" id="MobiDB-lite"/>
    </source>
</evidence>
<gene>
    <name evidence="2" type="ORF">GSCOC_T00027658001</name>
</gene>
<dbReference type="InParanoid" id="A0A068UJB2"/>
<dbReference type="Gramene" id="CDP08630">
    <property type="protein sequence ID" value="CDP08630"/>
    <property type="gene ID" value="GSCOC_T00027658001"/>
</dbReference>
<dbReference type="OMA" id="QVDGQHW"/>
<sequence length="354" mass="39815">MHNTTSDTRMKQEAQTLHRHHPRRFRTRFATAASIAKPMAYLILLLLCYTLGYLSAVPASSRNSTSPTTLKSPTNLLISTPTSITRPPPPLAPEDHHNFFGSVCAAQPVPPQLVRQTIIDRVFNGTSPWDNFPPPHISRLLHPTKLRGWGSTAPVFDHLIRKVQPKTIIEVGTFLGASALHMARLTGLAGLHEGTQIICVDDFRGWPGFQQEDRHRRWFKDFKMLNGDVTLLYQFMQNVVRANATHLVSFLPFSTGSALEKLCEWGIFGDLIEVDAGHDFHSAWSDINRAYKILSPGGGGVLFGHDYMNAADNRGVRRAVNLFARLHNLRVQVDGQHWVLLHPSKQQQPRLTRH</sequence>